<comment type="caution">
    <text evidence="1">The sequence shown here is derived from an EMBL/GenBank/DDBJ whole genome shotgun (WGS) entry which is preliminary data.</text>
</comment>
<keyword evidence="2" id="KW-1185">Reference proteome</keyword>
<dbReference type="InterPro" id="IPR000836">
    <property type="entry name" value="PRTase_dom"/>
</dbReference>
<gene>
    <name evidence="1" type="ORF">ACFQMG_32040</name>
</gene>
<name>A0ABW2G3S3_9ACTN</name>
<organism evidence="1 2">
    <name type="scientific">Kitasatospora paranensis</name>
    <dbReference type="NCBI Taxonomy" id="258053"/>
    <lineage>
        <taxon>Bacteria</taxon>
        <taxon>Bacillati</taxon>
        <taxon>Actinomycetota</taxon>
        <taxon>Actinomycetes</taxon>
        <taxon>Kitasatosporales</taxon>
        <taxon>Streptomycetaceae</taxon>
        <taxon>Kitasatospora</taxon>
    </lineage>
</organism>
<evidence type="ECO:0008006" key="3">
    <source>
        <dbReference type="Google" id="ProtNLM"/>
    </source>
</evidence>
<dbReference type="EMBL" id="JBHTAJ010000092">
    <property type="protein sequence ID" value="MFC7184191.1"/>
    <property type="molecule type" value="Genomic_DNA"/>
</dbReference>
<sequence length="179" mass="19093">MRFSDRRNAGRQLGDRLARASRKPMVDPVVLALSRGGLAVAAEVARCLDAELAGEVPPGHWATQPPRPVIRGKGRTVVLVDDGLATGDAALSAVRDGWSAGAARVVVATPVCAPRAAASVRPVVDDLVCLSLPWYFRSVADWYTDYHRLSDHELAEALTSVRGTPRPSPALRTGPARRA</sequence>
<evidence type="ECO:0000313" key="2">
    <source>
        <dbReference type="Proteomes" id="UP001596435"/>
    </source>
</evidence>
<accession>A0ABW2G3S3</accession>
<dbReference type="RefSeq" id="WP_345704039.1">
    <property type="nucleotide sequence ID" value="NZ_BAABKV010000001.1"/>
</dbReference>
<dbReference type="CDD" id="cd06223">
    <property type="entry name" value="PRTases_typeI"/>
    <property type="match status" value="1"/>
</dbReference>
<evidence type="ECO:0000313" key="1">
    <source>
        <dbReference type="EMBL" id="MFC7184191.1"/>
    </source>
</evidence>
<protein>
    <recommendedName>
        <fullName evidence="3">Phosphoribosyltransferase</fullName>
    </recommendedName>
</protein>
<dbReference type="InterPro" id="IPR029057">
    <property type="entry name" value="PRTase-like"/>
</dbReference>
<dbReference type="SUPFAM" id="SSF53271">
    <property type="entry name" value="PRTase-like"/>
    <property type="match status" value="1"/>
</dbReference>
<dbReference type="Gene3D" id="3.40.50.2020">
    <property type="match status" value="1"/>
</dbReference>
<dbReference type="Proteomes" id="UP001596435">
    <property type="component" value="Unassembled WGS sequence"/>
</dbReference>
<proteinExistence type="predicted"/>
<reference evidence="2" key="1">
    <citation type="journal article" date="2019" name="Int. J. Syst. Evol. Microbiol.">
        <title>The Global Catalogue of Microorganisms (GCM) 10K type strain sequencing project: providing services to taxonomists for standard genome sequencing and annotation.</title>
        <authorList>
            <consortium name="The Broad Institute Genomics Platform"/>
            <consortium name="The Broad Institute Genome Sequencing Center for Infectious Disease"/>
            <person name="Wu L."/>
            <person name="Ma J."/>
        </authorList>
    </citation>
    <scope>NUCLEOTIDE SEQUENCE [LARGE SCALE GENOMIC DNA]</scope>
    <source>
        <strain evidence="2">CGMCC 1.12859</strain>
    </source>
</reference>